<keyword evidence="2" id="KW-1003">Cell membrane</keyword>
<feature type="transmembrane region" description="Helical" evidence="10">
    <location>
        <begin position="208"/>
        <end position="229"/>
    </location>
</feature>
<evidence type="ECO:0000256" key="9">
    <source>
        <dbReference type="ARBA" id="ARBA00023224"/>
    </source>
</evidence>
<dbReference type="OrthoDB" id="5970460at2759"/>
<feature type="transmembrane region" description="Helical" evidence="10">
    <location>
        <begin position="122"/>
        <end position="141"/>
    </location>
</feature>
<keyword evidence="13" id="KW-1185">Reference proteome</keyword>
<keyword evidence="5" id="KW-0297">G-protein coupled receptor</keyword>
<evidence type="ECO:0000256" key="8">
    <source>
        <dbReference type="ARBA" id="ARBA00023180"/>
    </source>
</evidence>
<dbReference type="EnsemblMetazoa" id="CLYHEMT015810.1">
    <property type="protein sequence ID" value="CLYHEMP015810.1"/>
    <property type="gene ID" value="CLYHEMG015810"/>
</dbReference>
<protein>
    <recommendedName>
        <fullName evidence="11">G-protein coupled receptors family 1 profile domain-containing protein</fullName>
    </recommendedName>
</protein>
<comment type="subcellular location">
    <subcellularLocation>
        <location evidence="1">Cell membrane</location>
        <topology evidence="1">Multi-pass membrane protein</topology>
    </subcellularLocation>
</comment>
<organism evidence="12 13">
    <name type="scientific">Clytia hemisphaerica</name>
    <dbReference type="NCBI Taxonomy" id="252671"/>
    <lineage>
        <taxon>Eukaryota</taxon>
        <taxon>Metazoa</taxon>
        <taxon>Cnidaria</taxon>
        <taxon>Hydrozoa</taxon>
        <taxon>Hydroidolina</taxon>
        <taxon>Leptothecata</taxon>
        <taxon>Obeliida</taxon>
        <taxon>Clytiidae</taxon>
        <taxon>Clytia</taxon>
    </lineage>
</organism>
<proteinExistence type="predicted"/>
<sequence>MENVIVASILAMETFACIILNFLIVIALIKDPLKKLRNMFNFLLIHLCLCDLAASLFSFPLVCYSLFTYDDQKSNKNIKIGILIANPLLNAGIFTTMLLSYDRYKAITNPIEYRQNVNMNGFLKYIGLVWMYSLSILIFALTVKSEIAGFIIDAALNTPEAVVLAIMYYRVRKIFKARTNCQLVENLITSSQLGKSQRLEKDKHATNTITLIFVMQMLTVLSIFAQDVYVYLNGENNNNPIIFWVSTPLNVLADPIICITRMPDFKKSVKALFSVG</sequence>
<keyword evidence="6 10" id="KW-0472">Membrane</keyword>
<evidence type="ECO:0000256" key="4">
    <source>
        <dbReference type="ARBA" id="ARBA00022989"/>
    </source>
</evidence>
<dbReference type="InterPro" id="IPR017452">
    <property type="entry name" value="GPCR_Rhodpsn_7TM"/>
</dbReference>
<dbReference type="PANTHER" id="PTHR24246:SF27">
    <property type="entry name" value="ADENOSINE RECEPTOR, ISOFORM A"/>
    <property type="match status" value="1"/>
</dbReference>
<dbReference type="PANTHER" id="PTHR24246">
    <property type="entry name" value="OLFACTORY RECEPTOR AND ADENOSINE RECEPTOR"/>
    <property type="match status" value="1"/>
</dbReference>
<keyword evidence="3 10" id="KW-0812">Transmembrane</keyword>
<dbReference type="PROSITE" id="PS50262">
    <property type="entry name" value="G_PROTEIN_RECEP_F1_2"/>
    <property type="match status" value="1"/>
</dbReference>
<feature type="domain" description="G-protein coupled receptors family 1 profile" evidence="11">
    <location>
        <begin position="20"/>
        <end position="134"/>
    </location>
</feature>
<dbReference type="Pfam" id="PF00001">
    <property type="entry name" value="7tm_1"/>
    <property type="match status" value="1"/>
</dbReference>
<dbReference type="CDD" id="cd00637">
    <property type="entry name" value="7tm_classA_rhodopsin-like"/>
    <property type="match status" value="1"/>
</dbReference>
<evidence type="ECO:0000313" key="13">
    <source>
        <dbReference type="Proteomes" id="UP000594262"/>
    </source>
</evidence>
<feature type="transmembrane region" description="Helical" evidence="10">
    <location>
        <begin position="147"/>
        <end position="169"/>
    </location>
</feature>
<accession>A0A7M5X0P4</accession>
<evidence type="ECO:0000256" key="3">
    <source>
        <dbReference type="ARBA" id="ARBA00022692"/>
    </source>
</evidence>
<feature type="transmembrane region" description="Helical" evidence="10">
    <location>
        <begin position="241"/>
        <end position="260"/>
    </location>
</feature>
<evidence type="ECO:0000313" key="12">
    <source>
        <dbReference type="EnsemblMetazoa" id="CLYHEMP015810.1"/>
    </source>
</evidence>
<evidence type="ECO:0000256" key="7">
    <source>
        <dbReference type="ARBA" id="ARBA00023170"/>
    </source>
</evidence>
<feature type="transmembrane region" description="Helical" evidence="10">
    <location>
        <begin position="79"/>
        <end position="101"/>
    </location>
</feature>
<dbReference type="PRINTS" id="PR00237">
    <property type="entry name" value="GPCRRHODOPSN"/>
</dbReference>
<keyword evidence="8" id="KW-0325">Glycoprotein</keyword>
<evidence type="ECO:0000256" key="6">
    <source>
        <dbReference type="ARBA" id="ARBA00023136"/>
    </source>
</evidence>
<evidence type="ECO:0000256" key="5">
    <source>
        <dbReference type="ARBA" id="ARBA00023040"/>
    </source>
</evidence>
<feature type="transmembrane region" description="Helical" evidence="10">
    <location>
        <begin position="41"/>
        <end position="67"/>
    </location>
</feature>
<feature type="transmembrane region" description="Helical" evidence="10">
    <location>
        <begin position="6"/>
        <end position="29"/>
    </location>
</feature>
<dbReference type="Gene3D" id="1.20.1070.10">
    <property type="entry name" value="Rhodopsin 7-helix transmembrane proteins"/>
    <property type="match status" value="1"/>
</dbReference>
<name>A0A7M5X0P4_9CNID</name>
<keyword evidence="7" id="KW-0675">Receptor</keyword>
<evidence type="ECO:0000256" key="2">
    <source>
        <dbReference type="ARBA" id="ARBA00022475"/>
    </source>
</evidence>
<evidence type="ECO:0000256" key="1">
    <source>
        <dbReference type="ARBA" id="ARBA00004651"/>
    </source>
</evidence>
<dbReference type="GO" id="GO:0004930">
    <property type="term" value="F:G protein-coupled receptor activity"/>
    <property type="evidence" value="ECO:0007669"/>
    <property type="project" value="UniProtKB-KW"/>
</dbReference>
<evidence type="ECO:0000259" key="11">
    <source>
        <dbReference type="PROSITE" id="PS50262"/>
    </source>
</evidence>
<dbReference type="GO" id="GO:0005886">
    <property type="term" value="C:plasma membrane"/>
    <property type="evidence" value="ECO:0007669"/>
    <property type="project" value="UniProtKB-SubCell"/>
</dbReference>
<keyword evidence="9" id="KW-0807">Transducer</keyword>
<dbReference type="InterPro" id="IPR000276">
    <property type="entry name" value="GPCR_Rhodpsn"/>
</dbReference>
<dbReference type="AlphaFoldDB" id="A0A7M5X0P4"/>
<dbReference type="Proteomes" id="UP000594262">
    <property type="component" value="Unplaced"/>
</dbReference>
<dbReference type="SUPFAM" id="SSF81321">
    <property type="entry name" value="Family A G protein-coupled receptor-like"/>
    <property type="match status" value="1"/>
</dbReference>
<keyword evidence="4 10" id="KW-1133">Transmembrane helix</keyword>
<reference evidence="12" key="1">
    <citation type="submission" date="2021-01" db="UniProtKB">
        <authorList>
            <consortium name="EnsemblMetazoa"/>
        </authorList>
    </citation>
    <scope>IDENTIFICATION</scope>
</reference>
<evidence type="ECO:0000256" key="10">
    <source>
        <dbReference type="SAM" id="Phobius"/>
    </source>
</evidence>